<dbReference type="Pfam" id="PF00089">
    <property type="entry name" value="Trypsin"/>
    <property type="match status" value="2"/>
</dbReference>
<reference evidence="12" key="1">
    <citation type="submission" date="2025-08" db="UniProtKB">
        <authorList>
            <consortium name="RefSeq"/>
        </authorList>
    </citation>
    <scope>IDENTIFICATION</scope>
    <source>
        <tissue evidence="12">Blood</tissue>
    </source>
</reference>
<evidence type="ECO:0000256" key="2">
    <source>
        <dbReference type="ARBA" id="ARBA00022670"/>
    </source>
</evidence>
<dbReference type="AlphaFoldDB" id="A0A6P9BZT5"/>
<dbReference type="Gene3D" id="2.40.10.10">
    <property type="entry name" value="Trypsin-like serine proteases"/>
    <property type="match status" value="3"/>
</dbReference>
<dbReference type="Proteomes" id="UP001652622">
    <property type="component" value="Unplaced"/>
</dbReference>
<dbReference type="FunFam" id="2.40.10.10:FF:000060">
    <property type="entry name" value="Acrosin"/>
    <property type="match status" value="1"/>
</dbReference>
<proteinExistence type="inferred from homology"/>
<feature type="domain" description="Peptidase S1" evidence="10">
    <location>
        <begin position="41"/>
        <end position="285"/>
    </location>
</feature>
<feature type="domain" description="Peptidase S1" evidence="10">
    <location>
        <begin position="304"/>
        <end position="543"/>
    </location>
</feature>
<dbReference type="SMART" id="SM00020">
    <property type="entry name" value="Tryp_SPc"/>
    <property type="match status" value="2"/>
</dbReference>
<dbReference type="InterPro" id="IPR009003">
    <property type="entry name" value="Peptidase_S1_PA"/>
</dbReference>
<dbReference type="FunFam" id="2.40.10.10:FF:000024">
    <property type="entry name" value="Serine protease 53"/>
    <property type="match status" value="1"/>
</dbReference>
<keyword evidence="7" id="KW-0325">Glycoprotein</keyword>
<dbReference type="InterPro" id="IPR001254">
    <property type="entry name" value="Trypsin_dom"/>
</dbReference>
<keyword evidence="11" id="KW-1185">Reference proteome</keyword>
<evidence type="ECO:0000256" key="8">
    <source>
        <dbReference type="RuleBase" id="RU363034"/>
    </source>
</evidence>
<dbReference type="PANTHER" id="PTHR24253">
    <property type="entry name" value="TRANSMEMBRANE PROTEASE SERINE"/>
    <property type="match status" value="1"/>
</dbReference>
<evidence type="ECO:0000256" key="6">
    <source>
        <dbReference type="ARBA" id="ARBA00023157"/>
    </source>
</evidence>
<name>A0A6P9BZT5_PANGU</name>
<dbReference type="SUPFAM" id="SSF50494">
    <property type="entry name" value="Trypsin-like serine proteases"/>
    <property type="match status" value="2"/>
</dbReference>
<keyword evidence="5 8" id="KW-0720">Serine protease</keyword>
<evidence type="ECO:0000256" key="5">
    <source>
        <dbReference type="ARBA" id="ARBA00022825"/>
    </source>
</evidence>
<dbReference type="RefSeq" id="XP_034275704.1">
    <property type="nucleotide sequence ID" value="XM_034419813.2"/>
</dbReference>
<evidence type="ECO:0000256" key="4">
    <source>
        <dbReference type="ARBA" id="ARBA00022801"/>
    </source>
</evidence>
<feature type="chain" id="PRO_5028115364" evidence="9">
    <location>
        <begin position="27"/>
        <end position="566"/>
    </location>
</feature>
<dbReference type="PROSITE" id="PS50240">
    <property type="entry name" value="TRYPSIN_DOM"/>
    <property type="match status" value="2"/>
</dbReference>
<evidence type="ECO:0000256" key="9">
    <source>
        <dbReference type="SAM" id="SignalP"/>
    </source>
</evidence>
<evidence type="ECO:0000259" key="10">
    <source>
        <dbReference type="PROSITE" id="PS50240"/>
    </source>
</evidence>
<dbReference type="GO" id="GO:0004252">
    <property type="term" value="F:serine-type endopeptidase activity"/>
    <property type="evidence" value="ECO:0007669"/>
    <property type="project" value="InterPro"/>
</dbReference>
<evidence type="ECO:0000256" key="3">
    <source>
        <dbReference type="ARBA" id="ARBA00022729"/>
    </source>
</evidence>
<dbReference type="InterPro" id="IPR001314">
    <property type="entry name" value="Peptidase_S1A"/>
</dbReference>
<dbReference type="OMA" id="SYMCTGC"/>
<keyword evidence="6" id="KW-1015">Disulfide bond</keyword>
<sequence length="566" mass="63011">MTRQIRSANIGLILALVLLALHRGSSVPALTCGLQQPVLRIAGGVNAQAGEWRWQVSVQYRSQHICGGSLINNQWVLTAAHCFFEIGKQIHPEHWSVILGSVRLMGRRARGSKRNVSMVIPYENYTSYEKGHDIALVRLAKPVRYTKDIAPICLPFAEHRFAFGTQCWLTGWGDVAANVHLPEPMILQEITMDLLTVDTCNCIYSNLRNRRIVNPALPGMVCAMTPDRKRGPCKGDSGGPLVCLENGRWFQAGIMSSSLSCTQFYGPTLLTDVRAYANWIQHHVEGASFANQIEPIPNTTDSYMCTGCGVLKQENKQWPWYASLQYQGEHACGGTLIGEHHILTAAQCFIGRQETEGWEVLLGEQLEGRQQKWQEKRTLKNIELHGLYVDMMEGYDIAVVTLAQPVVFNDNISAICAPYAAHQFPFGSTCWTRGRRIDDQGMPGPLQSVEVKILGPKNCNCRYNVTSDPGREISIMPKMVCAVPHNRSMRCEVSIGDPLVCSHKGVWFLAGISSYGNGCGTIIRPGVFTSVKSYEEWIMKAAWSTYYDVQKNPVPKATDEETCLTV</sequence>
<dbReference type="InParanoid" id="A0A6P9BZT5"/>
<dbReference type="PROSITE" id="PS00134">
    <property type="entry name" value="TRYPSIN_HIS"/>
    <property type="match status" value="1"/>
</dbReference>
<gene>
    <name evidence="12" type="primary">LOC117666828</name>
</gene>
<comment type="similarity">
    <text evidence="1">Belongs to the peptidase S1 family. Snake venom subfamily.</text>
</comment>
<dbReference type="CDD" id="cd00190">
    <property type="entry name" value="Tryp_SPc"/>
    <property type="match status" value="2"/>
</dbReference>
<evidence type="ECO:0000313" key="12">
    <source>
        <dbReference type="RefSeq" id="XP_034275704.1"/>
    </source>
</evidence>
<evidence type="ECO:0000313" key="11">
    <source>
        <dbReference type="Proteomes" id="UP001652622"/>
    </source>
</evidence>
<keyword evidence="2 8" id="KW-0645">Protease</keyword>
<evidence type="ECO:0000256" key="7">
    <source>
        <dbReference type="ARBA" id="ARBA00023180"/>
    </source>
</evidence>
<dbReference type="PROSITE" id="PS00135">
    <property type="entry name" value="TRYPSIN_SER"/>
    <property type="match status" value="1"/>
</dbReference>
<dbReference type="PANTHER" id="PTHR24253:SF159">
    <property type="entry name" value="SERINE PROTEASE 42"/>
    <property type="match status" value="1"/>
</dbReference>
<dbReference type="GO" id="GO:0035821">
    <property type="term" value="P:modulation of process of another organism"/>
    <property type="evidence" value="ECO:0007669"/>
    <property type="project" value="UniProtKB-ARBA"/>
</dbReference>
<accession>A0A6P9BZT5</accession>
<dbReference type="KEGG" id="pgut:117666828"/>
<protein>
    <submittedName>
        <fullName evidence="12">Serine protease 53</fullName>
    </submittedName>
</protein>
<evidence type="ECO:0000256" key="1">
    <source>
        <dbReference type="ARBA" id="ARBA00009228"/>
    </source>
</evidence>
<dbReference type="InterPro" id="IPR018114">
    <property type="entry name" value="TRYPSIN_HIS"/>
</dbReference>
<keyword evidence="4 8" id="KW-0378">Hydrolase</keyword>
<dbReference type="InterPro" id="IPR033116">
    <property type="entry name" value="TRYPSIN_SER"/>
</dbReference>
<dbReference type="PRINTS" id="PR00722">
    <property type="entry name" value="CHYMOTRYPSIN"/>
</dbReference>
<dbReference type="GO" id="GO:0006508">
    <property type="term" value="P:proteolysis"/>
    <property type="evidence" value="ECO:0007669"/>
    <property type="project" value="UniProtKB-KW"/>
</dbReference>
<keyword evidence="3 9" id="KW-0732">Signal</keyword>
<dbReference type="InterPro" id="IPR043504">
    <property type="entry name" value="Peptidase_S1_PA_chymotrypsin"/>
</dbReference>
<organism evidence="11 12">
    <name type="scientific">Pantherophis guttatus</name>
    <name type="common">Corn snake</name>
    <name type="synonym">Elaphe guttata</name>
    <dbReference type="NCBI Taxonomy" id="94885"/>
    <lineage>
        <taxon>Eukaryota</taxon>
        <taxon>Metazoa</taxon>
        <taxon>Chordata</taxon>
        <taxon>Craniata</taxon>
        <taxon>Vertebrata</taxon>
        <taxon>Euteleostomi</taxon>
        <taxon>Lepidosauria</taxon>
        <taxon>Squamata</taxon>
        <taxon>Bifurcata</taxon>
        <taxon>Unidentata</taxon>
        <taxon>Episquamata</taxon>
        <taxon>Toxicofera</taxon>
        <taxon>Serpentes</taxon>
        <taxon>Colubroidea</taxon>
        <taxon>Colubridae</taxon>
        <taxon>Colubrinae</taxon>
        <taxon>Pantherophis</taxon>
    </lineage>
</organism>
<dbReference type="GO" id="GO:0005576">
    <property type="term" value="C:extracellular region"/>
    <property type="evidence" value="ECO:0007669"/>
    <property type="project" value="UniProtKB-ARBA"/>
</dbReference>
<feature type="signal peptide" evidence="9">
    <location>
        <begin position="1"/>
        <end position="26"/>
    </location>
</feature>